<evidence type="ECO:0000256" key="6">
    <source>
        <dbReference type="ARBA" id="ARBA00023136"/>
    </source>
</evidence>
<evidence type="ECO:0000256" key="3">
    <source>
        <dbReference type="ARBA" id="ARBA00022448"/>
    </source>
</evidence>
<comment type="similarity">
    <text evidence="2 7">Belongs to the purine permeases (TC 2.A.7.14) family.</text>
</comment>
<feature type="transmembrane region" description="Helical" evidence="7">
    <location>
        <begin position="264"/>
        <end position="285"/>
    </location>
</feature>
<feature type="transmembrane region" description="Helical" evidence="7">
    <location>
        <begin position="185"/>
        <end position="205"/>
    </location>
</feature>
<feature type="transmembrane region" description="Helical" evidence="7">
    <location>
        <begin position="226"/>
        <end position="244"/>
    </location>
</feature>
<feature type="transmembrane region" description="Helical" evidence="7">
    <location>
        <begin position="55"/>
        <end position="71"/>
    </location>
</feature>
<feature type="transmembrane region" description="Helical" evidence="7">
    <location>
        <begin position="92"/>
        <end position="116"/>
    </location>
</feature>
<keyword evidence="9" id="KW-1185">Reference proteome</keyword>
<evidence type="ECO:0000256" key="7">
    <source>
        <dbReference type="RuleBase" id="RU368015"/>
    </source>
</evidence>
<dbReference type="InterPro" id="IPR037185">
    <property type="entry name" value="EmrE-like"/>
</dbReference>
<dbReference type="SUPFAM" id="SSF103481">
    <property type="entry name" value="Multidrug resistance efflux transporter EmrE"/>
    <property type="match status" value="1"/>
</dbReference>
<dbReference type="EMBL" id="JAYMYQ010000005">
    <property type="protein sequence ID" value="KAK7330859.1"/>
    <property type="molecule type" value="Genomic_DNA"/>
</dbReference>
<dbReference type="AlphaFoldDB" id="A0AAN9QD99"/>
<sequence>MTVTEQSPHPRLREYKRWLRVSLYTILLLGGQSTGTLLGRLYFDSGGKSKWVSTFVQSAGFPVLIPLLFYFPMHVKLTNMPNHHSSKTKPKLFTLLFLYIAFGLFLTGIDFLYSYGLMYLPLSTYALICATQLAFSGIFSFFLNSQRFTALVLNSIVLLTISVSLLAINADSENTKGIIPKEKHIIGFFCTLAASATFSLYHSLVQLFFEKVIKAETFSAVLDMQLYPSFIATCGSVVGLFVSGEWKTLDKEMKEYYEKGRVSYIMTLFWTAVAWQISCIGTLGLIFEVSSLFSIVITTLELPIYPILALMAFHDKINGVKIIAFVLAIWGFLSYLYQHYLDDRKAKEDKSYDLEVSREEIQVS</sequence>
<gene>
    <name evidence="8" type="ORF">VNO77_25064</name>
</gene>
<comment type="subcellular location">
    <subcellularLocation>
        <location evidence="1 7">Membrane</location>
        <topology evidence="1 7">Multi-pass membrane protein</topology>
    </subcellularLocation>
</comment>
<feature type="transmembrane region" description="Helical" evidence="7">
    <location>
        <begin position="292"/>
        <end position="313"/>
    </location>
</feature>
<keyword evidence="5 7" id="KW-1133">Transmembrane helix</keyword>
<keyword evidence="3 7" id="KW-0813">Transport</keyword>
<accession>A0AAN9QD99</accession>
<evidence type="ECO:0000313" key="9">
    <source>
        <dbReference type="Proteomes" id="UP001367508"/>
    </source>
</evidence>
<name>A0AAN9QD99_CANGL</name>
<dbReference type="GO" id="GO:0016020">
    <property type="term" value="C:membrane"/>
    <property type="evidence" value="ECO:0007669"/>
    <property type="project" value="UniProtKB-SubCell"/>
</dbReference>
<reference evidence="8 9" key="1">
    <citation type="submission" date="2024-01" db="EMBL/GenBank/DDBJ databases">
        <title>The genomes of 5 underutilized Papilionoideae crops provide insights into root nodulation and disease resistanc.</title>
        <authorList>
            <person name="Jiang F."/>
        </authorList>
    </citation>
    <scope>NUCLEOTIDE SEQUENCE [LARGE SCALE GENOMIC DNA]</scope>
    <source>
        <strain evidence="8">LVBAO_FW01</strain>
        <tissue evidence="8">Leaves</tissue>
    </source>
</reference>
<feature type="transmembrane region" description="Helical" evidence="7">
    <location>
        <begin position="122"/>
        <end position="143"/>
    </location>
</feature>
<keyword evidence="4 7" id="KW-0812">Transmembrane</keyword>
<dbReference type="GO" id="GO:0005345">
    <property type="term" value="F:purine nucleobase transmembrane transporter activity"/>
    <property type="evidence" value="ECO:0007669"/>
    <property type="project" value="UniProtKB-UniRule"/>
</dbReference>
<feature type="transmembrane region" description="Helical" evidence="7">
    <location>
        <begin position="21"/>
        <end position="43"/>
    </location>
</feature>
<evidence type="ECO:0000256" key="4">
    <source>
        <dbReference type="ARBA" id="ARBA00022692"/>
    </source>
</evidence>
<feature type="transmembrane region" description="Helical" evidence="7">
    <location>
        <begin position="150"/>
        <end position="170"/>
    </location>
</feature>
<keyword evidence="6 7" id="KW-0472">Membrane</keyword>
<proteinExistence type="inferred from homology"/>
<dbReference type="Pfam" id="PF16913">
    <property type="entry name" value="PUNUT"/>
    <property type="match status" value="1"/>
</dbReference>
<protein>
    <recommendedName>
        <fullName evidence="7">Probable purine permease</fullName>
    </recommendedName>
</protein>
<dbReference type="PANTHER" id="PTHR31376">
    <property type="entry name" value="OS09G0467300 PROTEIN-RELATED"/>
    <property type="match status" value="1"/>
</dbReference>
<dbReference type="InterPro" id="IPR030182">
    <property type="entry name" value="PUP_plant"/>
</dbReference>
<dbReference type="Proteomes" id="UP001367508">
    <property type="component" value="Unassembled WGS sequence"/>
</dbReference>
<evidence type="ECO:0000256" key="5">
    <source>
        <dbReference type="ARBA" id="ARBA00022989"/>
    </source>
</evidence>
<evidence type="ECO:0000313" key="8">
    <source>
        <dbReference type="EMBL" id="KAK7330859.1"/>
    </source>
</evidence>
<dbReference type="PANTHER" id="PTHR31376:SF16">
    <property type="entry name" value="PURINE PERMEASE-RELATED"/>
    <property type="match status" value="1"/>
</dbReference>
<organism evidence="8 9">
    <name type="scientific">Canavalia gladiata</name>
    <name type="common">Sword bean</name>
    <name type="synonym">Dolichos gladiatus</name>
    <dbReference type="NCBI Taxonomy" id="3824"/>
    <lineage>
        <taxon>Eukaryota</taxon>
        <taxon>Viridiplantae</taxon>
        <taxon>Streptophyta</taxon>
        <taxon>Embryophyta</taxon>
        <taxon>Tracheophyta</taxon>
        <taxon>Spermatophyta</taxon>
        <taxon>Magnoliopsida</taxon>
        <taxon>eudicotyledons</taxon>
        <taxon>Gunneridae</taxon>
        <taxon>Pentapetalae</taxon>
        <taxon>rosids</taxon>
        <taxon>fabids</taxon>
        <taxon>Fabales</taxon>
        <taxon>Fabaceae</taxon>
        <taxon>Papilionoideae</taxon>
        <taxon>50 kb inversion clade</taxon>
        <taxon>NPAAA clade</taxon>
        <taxon>indigoferoid/millettioid clade</taxon>
        <taxon>Phaseoleae</taxon>
        <taxon>Canavalia</taxon>
    </lineage>
</organism>
<evidence type="ECO:0000256" key="2">
    <source>
        <dbReference type="ARBA" id="ARBA00006213"/>
    </source>
</evidence>
<dbReference type="GO" id="GO:0015211">
    <property type="term" value="F:purine nucleoside transmembrane transporter activity"/>
    <property type="evidence" value="ECO:0007669"/>
    <property type="project" value="UniProtKB-UniRule"/>
</dbReference>
<evidence type="ECO:0000256" key="1">
    <source>
        <dbReference type="ARBA" id="ARBA00004141"/>
    </source>
</evidence>
<feature type="transmembrane region" description="Helical" evidence="7">
    <location>
        <begin position="319"/>
        <end position="337"/>
    </location>
</feature>
<comment type="caution">
    <text evidence="8">The sequence shown here is derived from an EMBL/GenBank/DDBJ whole genome shotgun (WGS) entry which is preliminary data.</text>
</comment>